<dbReference type="GO" id="GO:0000160">
    <property type="term" value="P:phosphorelay signal transduction system"/>
    <property type="evidence" value="ECO:0007669"/>
    <property type="project" value="InterPro"/>
</dbReference>
<dbReference type="InterPro" id="IPR011006">
    <property type="entry name" value="CheY-like_superfamily"/>
</dbReference>
<dbReference type="Pfam" id="PF00072">
    <property type="entry name" value="Response_reg"/>
    <property type="match status" value="1"/>
</dbReference>
<dbReference type="AlphaFoldDB" id="A0A553ZXR6"/>
<dbReference type="GO" id="GO:0003677">
    <property type="term" value="F:DNA binding"/>
    <property type="evidence" value="ECO:0007669"/>
    <property type="project" value="UniProtKB-KW"/>
</dbReference>
<feature type="domain" description="Response regulatory" evidence="8">
    <location>
        <begin position="3"/>
        <end position="119"/>
    </location>
</feature>
<proteinExistence type="predicted"/>
<comment type="caution">
    <text evidence="9">The sequence shown here is derived from an EMBL/GenBank/DDBJ whole genome shotgun (WGS) entry which is preliminary data.</text>
</comment>
<dbReference type="InterPro" id="IPR000792">
    <property type="entry name" value="Tscrpt_reg_LuxR_C"/>
</dbReference>
<keyword evidence="3" id="KW-0805">Transcription regulation</keyword>
<dbReference type="SMART" id="SM00448">
    <property type="entry name" value="REC"/>
    <property type="match status" value="1"/>
</dbReference>
<dbReference type="EMBL" id="VLXZ01000007">
    <property type="protein sequence ID" value="TSB46195.1"/>
    <property type="molecule type" value="Genomic_DNA"/>
</dbReference>
<dbReference type="SUPFAM" id="SSF46894">
    <property type="entry name" value="C-terminal effector domain of the bipartite response regulators"/>
    <property type="match status" value="1"/>
</dbReference>
<sequence>MIRILLAEDQAMVRQGLKMMIETDKELKVVAEAKNGKQALELCEQYHIDLIVMDIRMPEMDGLEATRMIRHRWPERKLLILTTFNNDQYAIDALRYGANGYMLKGADAEQLNRSIHSCFHGGMSLEDQVAARVVPQLLKPVPAKLDQSFTPRELDIIKLVGIGKSNREIASELMLSVGTIKNHISQILEKAELRDRTQLAIYAIRQELV</sequence>
<keyword evidence="4" id="KW-0238">DNA-binding</keyword>
<dbReference type="OrthoDB" id="9780153at2"/>
<protein>
    <submittedName>
        <fullName evidence="9">Response regulator transcription factor</fullName>
    </submittedName>
</protein>
<dbReference type="GO" id="GO:0005737">
    <property type="term" value="C:cytoplasm"/>
    <property type="evidence" value="ECO:0007669"/>
    <property type="project" value="UniProtKB-SubCell"/>
</dbReference>
<evidence type="ECO:0000256" key="5">
    <source>
        <dbReference type="ARBA" id="ARBA00023163"/>
    </source>
</evidence>
<organism evidence="9 10">
    <name type="scientific">Alkalicoccobacillus porphyridii</name>
    <dbReference type="NCBI Taxonomy" id="2597270"/>
    <lineage>
        <taxon>Bacteria</taxon>
        <taxon>Bacillati</taxon>
        <taxon>Bacillota</taxon>
        <taxon>Bacilli</taxon>
        <taxon>Bacillales</taxon>
        <taxon>Bacillaceae</taxon>
        <taxon>Alkalicoccobacillus</taxon>
    </lineage>
</organism>
<comment type="subcellular location">
    <subcellularLocation>
        <location evidence="1">Cytoplasm</location>
    </subcellularLocation>
</comment>
<dbReference type="InterPro" id="IPR016032">
    <property type="entry name" value="Sig_transdc_resp-reg_C-effctor"/>
</dbReference>
<dbReference type="InterPro" id="IPR058245">
    <property type="entry name" value="NreC/VraR/RcsB-like_REC"/>
</dbReference>
<dbReference type="CDD" id="cd17535">
    <property type="entry name" value="REC_NarL-like"/>
    <property type="match status" value="1"/>
</dbReference>
<dbReference type="SUPFAM" id="SSF52172">
    <property type="entry name" value="CheY-like"/>
    <property type="match status" value="1"/>
</dbReference>
<evidence type="ECO:0000259" key="7">
    <source>
        <dbReference type="PROSITE" id="PS50043"/>
    </source>
</evidence>
<dbReference type="Proteomes" id="UP000318521">
    <property type="component" value="Unassembled WGS sequence"/>
</dbReference>
<dbReference type="GO" id="GO:0006355">
    <property type="term" value="P:regulation of DNA-templated transcription"/>
    <property type="evidence" value="ECO:0007669"/>
    <property type="project" value="InterPro"/>
</dbReference>
<accession>A0A553ZXR6</accession>
<dbReference type="PROSITE" id="PS50110">
    <property type="entry name" value="RESPONSE_REGULATORY"/>
    <property type="match status" value="1"/>
</dbReference>
<feature type="domain" description="HTH luxR-type" evidence="7">
    <location>
        <begin position="142"/>
        <end position="207"/>
    </location>
</feature>
<evidence type="ECO:0000256" key="3">
    <source>
        <dbReference type="ARBA" id="ARBA00023015"/>
    </source>
</evidence>
<dbReference type="Gene3D" id="3.40.50.2300">
    <property type="match status" value="1"/>
</dbReference>
<evidence type="ECO:0000313" key="9">
    <source>
        <dbReference type="EMBL" id="TSB46195.1"/>
    </source>
</evidence>
<dbReference type="PANTHER" id="PTHR43214:SF43">
    <property type="entry name" value="TWO-COMPONENT RESPONSE REGULATOR"/>
    <property type="match status" value="1"/>
</dbReference>
<keyword evidence="2 6" id="KW-0597">Phosphoprotein</keyword>
<gene>
    <name evidence="9" type="ORF">FN960_12595</name>
</gene>
<dbReference type="PRINTS" id="PR00038">
    <property type="entry name" value="HTHLUXR"/>
</dbReference>
<dbReference type="InterPro" id="IPR039420">
    <property type="entry name" value="WalR-like"/>
</dbReference>
<reference evidence="9 10" key="1">
    <citation type="submission" date="2019-07" db="EMBL/GenBank/DDBJ databases">
        <authorList>
            <person name="Park Y.J."/>
            <person name="Jeong S.E."/>
            <person name="Jung H.S."/>
        </authorList>
    </citation>
    <scope>NUCLEOTIDE SEQUENCE [LARGE SCALE GENOMIC DNA]</scope>
    <source>
        <strain evidence="10">P16(2019)</strain>
    </source>
</reference>
<name>A0A553ZXR6_9BACI</name>
<dbReference type="CDD" id="cd06170">
    <property type="entry name" value="LuxR_C_like"/>
    <property type="match status" value="1"/>
</dbReference>
<dbReference type="PANTHER" id="PTHR43214">
    <property type="entry name" value="TWO-COMPONENT RESPONSE REGULATOR"/>
    <property type="match status" value="1"/>
</dbReference>
<feature type="modified residue" description="4-aspartylphosphate" evidence="6">
    <location>
        <position position="54"/>
    </location>
</feature>
<evidence type="ECO:0000313" key="10">
    <source>
        <dbReference type="Proteomes" id="UP000318521"/>
    </source>
</evidence>
<keyword evidence="10" id="KW-1185">Reference proteome</keyword>
<evidence type="ECO:0000259" key="8">
    <source>
        <dbReference type="PROSITE" id="PS50110"/>
    </source>
</evidence>
<evidence type="ECO:0000256" key="6">
    <source>
        <dbReference type="PROSITE-ProRule" id="PRU00169"/>
    </source>
</evidence>
<evidence type="ECO:0000256" key="2">
    <source>
        <dbReference type="ARBA" id="ARBA00022553"/>
    </source>
</evidence>
<dbReference type="RefSeq" id="WP_143849089.1">
    <property type="nucleotide sequence ID" value="NZ_VLXZ01000007.1"/>
</dbReference>
<dbReference type="Pfam" id="PF00196">
    <property type="entry name" value="GerE"/>
    <property type="match status" value="1"/>
</dbReference>
<keyword evidence="5" id="KW-0804">Transcription</keyword>
<dbReference type="PROSITE" id="PS50043">
    <property type="entry name" value="HTH_LUXR_2"/>
    <property type="match status" value="1"/>
</dbReference>
<evidence type="ECO:0000256" key="4">
    <source>
        <dbReference type="ARBA" id="ARBA00023125"/>
    </source>
</evidence>
<evidence type="ECO:0000256" key="1">
    <source>
        <dbReference type="ARBA" id="ARBA00004496"/>
    </source>
</evidence>
<dbReference type="SMART" id="SM00421">
    <property type="entry name" value="HTH_LUXR"/>
    <property type="match status" value="1"/>
</dbReference>
<dbReference type="InterPro" id="IPR001789">
    <property type="entry name" value="Sig_transdc_resp-reg_receiver"/>
</dbReference>